<evidence type="ECO:0000256" key="3">
    <source>
        <dbReference type="ARBA" id="ARBA00022538"/>
    </source>
</evidence>
<dbReference type="GO" id="GO:0034765">
    <property type="term" value="P:regulation of monoatomic ion transmembrane transport"/>
    <property type="evidence" value="ECO:0007669"/>
    <property type="project" value="TreeGrafter"/>
</dbReference>
<comment type="subcellular location">
    <subcellularLocation>
        <location evidence="1 12">Membrane</location>
        <topology evidence="1 12">Multi-pass membrane protein</topology>
    </subcellularLocation>
</comment>
<feature type="domain" description="Potassium channel inwardly rectifying transmembrane" evidence="15">
    <location>
        <begin position="95"/>
        <end position="240"/>
    </location>
</feature>
<sequence>MPKINILPLQTTLTLHFLPGSDSPFAKDIVCPHPVFAEDIIDDPAAFSRRQSSIQRRPERSKSTSSLPPTLPVGMASSSSSFPLMKTKPQHQRLVSKDGRSLMRSPASGVRETWIGAFKDMWGAWLSLRWRWVVLAFCGSFLLHWLLFAVLWYVLARANGDLGVDHDNPPPGHTLCVKYVTGFTAAFSFALETQLTIGYGTMYPNADCPTAIALLALQMLLGLMLEAFITGAFVAKFSRPQKRCSGILFSPKAVVCEVEGQRCLMFRVCNLLSRPLVDVCVSAVLYEEQDDHTIRQTALDFLLDGLGSRPCPLFLSPLTFLHPLTPDSPLNRAMPPSGQSQFELVVFLSASQEGTGSAYQKRTSYLADEIQYGRRFTKAVLHGERRNSTQAMRYFDTHICPLMGPNNYSNSRDKECVVQVNGDGQL</sequence>
<evidence type="ECO:0000313" key="18">
    <source>
        <dbReference type="Proteomes" id="UP000824219"/>
    </source>
</evidence>
<dbReference type="SUPFAM" id="SSF81296">
    <property type="entry name" value="E set domains"/>
    <property type="match status" value="1"/>
</dbReference>
<dbReference type="SUPFAM" id="SSF81324">
    <property type="entry name" value="Voltage-gated potassium channels"/>
    <property type="match status" value="1"/>
</dbReference>
<evidence type="ECO:0008006" key="19">
    <source>
        <dbReference type="Google" id="ProtNLM"/>
    </source>
</evidence>
<evidence type="ECO:0000259" key="16">
    <source>
        <dbReference type="Pfam" id="PF17655"/>
    </source>
</evidence>
<dbReference type="PANTHER" id="PTHR11767:SF3">
    <property type="entry name" value="INWARD RECTIFIER POTASSIUM CHANNEL 13"/>
    <property type="match status" value="1"/>
</dbReference>
<evidence type="ECO:0000256" key="11">
    <source>
        <dbReference type="ARBA" id="ARBA00034430"/>
    </source>
</evidence>
<evidence type="ECO:0000256" key="14">
    <source>
        <dbReference type="SAM" id="Phobius"/>
    </source>
</evidence>
<proteinExistence type="inferred from homology"/>
<dbReference type="Proteomes" id="UP000824219">
    <property type="component" value="Linkage Group LG17"/>
</dbReference>
<feature type="transmembrane region" description="Helical" evidence="14">
    <location>
        <begin position="132"/>
        <end position="155"/>
    </location>
</feature>
<dbReference type="GO" id="GO:0034702">
    <property type="term" value="C:monoatomic ion channel complex"/>
    <property type="evidence" value="ECO:0007669"/>
    <property type="project" value="UniProtKB-KW"/>
</dbReference>
<dbReference type="Gene3D" id="1.10.287.70">
    <property type="match status" value="1"/>
</dbReference>
<feature type="region of interest" description="Disordered" evidence="13">
    <location>
        <begin position="50"/>
        <end position="84"/>
    </location>
</feature>
<feature type="domain" description="Inward rectifier potassium channel C-terminal" evidence="16">
    <location>
        <begin position="247"/>
        <end position="385"/>
    </location>
</feature>
<dbReference type="GO" id="GO:0005886">
    <property type="term" value="C:plasma membrane"/>
    <property type="evidence" value="ECO:0007669"/>
    <property type="project" value="TreeGrafter"/>
</dbReference>
<dbReference type="InterPro" id="IPR040445">
    <property type="entry name" value="Kir_TM"/>
</dbReference>
<dbReference type="OrthoDB" id="273257at2759"/>
<dbReference type="PRINTS" id="PR01320">
    <property type="entry name" value="KIRCHANNEL"/>
</dbReference>
<comment type="similarity">
    <text evidence="12">Belongs to the inward rectifier-type potassium channel (TC 1.A.2.1) family.</text>
</comment>
<comment type="catalytic activity">
    <reaction evidence="11">
        <text>K(+)(in) = K(+)(out)</text>
        <dbReference type="Rhea" id="RHEA:29463"/>
        <dbReference type="ChEBI" id="CHEBI:29103"/>
    </reaction>
</comment>
<dbReference type="GO" id="GO:0007399">
    <property type="term" value="P:nervous system development"/>
    <property type="evidence" value="ECO:0007669"/>
    <property type="project" value="UniProtKB-ARBA"/>
</dbReference>
<evidence type="ECO:0000256" key="13">
    <source>
        <dbReference type="SAM" id="MobiDB-lite"/>
    </source>
</evidence>
<evidence type="ECO:0000256" key="7">
    <source>
        <dbReference type="ARBA" id="ARBA00022989"/>
    </source>
</evidence>
<evidence type="ECO:0000256" key="4">
    <source>
        <dbReference type="ARBA" id="ARBA00022692"/>
    </source>
</evidence>
<dbReference type="Pfam" id="PF01007">
    <property type="entry name" value="IRK"/>
    <property type="match status" value="1"/>
</dbReference>
<keyword evidence="10 12" id="KW-0407">Ion channel</keyword>
<keyword evidence="8 12" id="KW-0406">Ion transport</keyword>
<keyword evidence="5 12" id="KW-0851">Voltage-gated channel</keyword>
<keyword evidence="3 12" id="KW-0633">Potassium transport</keyword>
<dbReference type="InterPro" id="IPR041647">
    <property type="entry name" value="IRK_C"/>
</dbReference>
<evidence type="ECO:0000256" key="2">
    <source>
        <dbReference type="ARBA" id="ARBA00022448"/>
    </source>
</evidence>
<evidence type="ECO:0000313" key="17">
    <source>
        <dbReference type="EMBL" id="KAG7322036.1"/>
    </source>
</evidence>
<evidence type="ECO:0000256" key="10">
    <source>
        <dbReference type="ARBA" id="ARBA00023303"/>
    </source>
</evidence>
<dbReference type="Gene3D" id="2.60.40.1400">
    <property type="entry name" value="G protein-activated inward rectifier potassium channel 1"/>
    <property type="match status" value="1"/>
</dbReference>
<evidence type="ECO:0000256" key="8">
    <source>
        <dbReference type="ARBA" id="ARBA00023065"/>
    </source>
</evidence>
<keyword evidence="9 14" id="KW-0472">Membrane</keyword>
<keyword evidence="6 12" id="KW-0630">Potassium</keyword>
<gene>
    <name evidence="17" type="ORF">KOW79_014894</name>
</gene>
<evidence type="ECO:0000256" key="1">
    <source>
        <dbReference type="ARBA" id="ARBA00004141"/>
    </source>
</evidence>
<keyword evidence="7 14" id="KW-1133">Transmembrane helix</keyword>
<dbReference type="PANTHER" id="PTHR11767">
    <property type="entry name" value="INWARD RECTIFIER POTASSIUM CHANNEL"/>
    <property type="match status" value="1"/>
</dbReference>
<dbReference type="Pfam" id="PF17655">
    <property type="entry name" value="IRK_C"/>
    <property type="match status" value="1"/>
</dbReference>
<name>A0A9D3NG16_9TELE</name>
<dbReference type="InterPro" id="IPR014756">
    <property type="entry name" value="Ig_E-set"/>
</dbReference>
<feature type="transmembrane region" description="Helical" evidence="14">
    <location>
        <begin position="211"/>
        <end position="235"/>
    </location>
</feature>
<dbReference type="InterPro" id="IPR013518">
    <property type="entry name" value="K_chnl_inward-rec_Kir_cyto"/>
</dbReference>
<evidence type="ECO:0000256" key="5">
    <source>
        <dbReference type="ARBA" id="ARBA00022882"/>
    </source>
</evidence>
<keyword evidence="18" id="KW-1185">Reference proteome</keyword>
<keyword evidence="2 12" id="KW-0813">Transport</keyword>
<evidence type="ECO:0000259" key="15">
    <source>
        <dbReference type="Pfam" id="PF01007"/>
    </source>
</evidence>
<dbReference type="EMBL" id="JAHKSW010000017">
    <property type="protein sequence ID" value="KAG7322036.1"/>
    <property type="molecule type" value="Genomic_DNA"/>
</dbReference>
<organism evidence="17 18">
    <name type="scientific">Hemibagrus wyckioides</name>
    <dbReference type="NCBI Taxonomy" id="337641"/>
    <lineage>
        <taxon>Eukaryota</taxon>
        <taxon>Metazoa</taxon>
        <taxon>Chordata</taxon>
        <taxon>Craniata</taxon>
        <taxon>Vertebrata</taxon>
        <taxon>Euteleostomi</taxon>
        <taxon>Actinopterygii</taxon>
        <taxon>Neopterygii</taxon>
        <taxon>Teleostei</taxon>
        <taxon>Ostariophysi</taxon>
        <taxon>Siluriformes</taxon>
        <taxon>Bagridae</taxon>
        <taxon>Hemibagrus</taxon>
    </lineage>
</organism>
<evidence type="ECO:0000256" key="9">
    <source>
        <dbReference type="ARBA" id="ARBA00023136"/>
    </source>
</evidence>
<dbReference type="AlphaFoldDB" id="A0A9D3NG16"/>
<reference evidence="17 18" key="1">
    <citation type="submission" date="2021-06" db="EMBL/GenBank/DDBJ databases">
        <title>Chromosome-level genome assembly of the red-tail catfish (Hemibagrus wyckioides).</title>
        <authorList>
            <person name="Shao F."/>
        </authorList>
    </citation>
    <scope>NUCLEOTIDE SEQUENCE [LARGE SCALE GENOMIC DNA]</scope>
    <source>
        <strain evidence="17">EC202008001</strain>
        <tissue evidence="17">Blood</tissue>
    </source>
</reference>
<evidence type="ECO:0000256" key="12">
    <source>
        <dbReference type="RuleBase" id="RU003822"/>
    </source>
</evidence>
<dbReference type="InterPro" id="IPR016449">
    <property type="entry name" value="K_chnl_inward-rec_Kir"/>
</dbReference>
<protein>
    <recommendedName>
        <fullName evidence="19">Inward rectifier potassium channel 13</fullName>
    </recommendedName>
</protein>
<dbReference type="GO" id="GO:0005242">
    <property type="term" value="F:inward rectifier potassium channel activity"/>
    <property type="evidence" value="ECO:0007669"/>
    <property type="project" value="InterPro"/>
</dbReference>
<evidence type="ECO:0000256" key="6">
    <source>
        <dbReference type="ARBA" id="ARBA00022958"/>
    </source>
</evidence>
<dbReference type="GO" id="GO:1990573">
    <property type="term" value="P:potassium ion import across plasma membrane"/>
    <property type="evidence" value="ECO:0007669"/>
    <property type="project" value="TreeGrafter"/>
</dbReference>
<comment type="caution">
    <text evidence="17">The sequence shown here is derived from an EMBL/GenBank/DDBJ whole genome shotgun (WGS) entry which is preliminary data.</text>
</comment>
<keyword evidence="4 12" id="KW-0812">Transmembrane</keyword>
<accession>A0A9D3NG16</accession>